<feature type="domain" description="Acetyl-CoA hydrolase/transferase C-terminal" evidence="1">
    <location>
        <begin position="261"/>
        <end position="413"/>
    </location>
</feature>
<name>A0A6J6XDY0_9ZZZZ</name>
<dbReference type="InterPro" id="IPR037171">
    <property type="entry name" value="NagB/RpiA_transferase-like"/>
</dbReference>
<dbReference type="Gene3D" id="3.30.750.70">
    <property type="entry name" value="4-hydroxybutyrate coenzyme like domains"/>
    <property type="match status" value="1"/>
</dbReference>
<evidence type="ECO:0000259" key="1">
    <source>
        <dbReference type="Pfam" id="PF13336"/>
    </source>
</evidence>
<gene>
    <name evidence="2" type="ORF">UFOPK3004_00325</name>
</gene>
<dbReference type="PANTHER" id="PTHR21432">
    <property type="entry name" value="ACETYL-COA HYDROLASE-RELATED"/>
    <property type="match status" value="1"/>
</dbReference>
<protein>
    <submittedName>
        <fullName evidence="2">Unannotated protein</fullName>
    </submittedName>
</protein>
<dbReference type="SUPFAM" id="SSF100950">
    <property type="entry name" value="NagB/RpiA/CoA transferase-like"/>
    <property type="match status" value="2"/>
</dbReference>
<proteinExistence type="predicted"/>
<sequence>MPPVNSTSVFSEVPGNMRVVASPGCGSPSTLLKHLNSYLDNSQGARLFSGLQLNYEPFIQSIEDGKLQYSTWHVMPKVRNLVATGKVDYLPARASEVPNLLRKWQTNVALLRLSPANIEGFHSLGPTGSYPVEAIKVCPTIFAEIDENVPWIGTNLIHSSQITTQIQSEIQMPMYELSEESPTAQRIANHVIGLIPQSPVIQIGMGSISESIMFSIQKSNLQGIRFVGMGCDPMVDMFNSGQMEKPKEKTDFSILAVELMGTQKIMDFAHNNPAVQVVSSRIGHNSSILSKLDKFVSINSAIEIDLSGQVNSETVDSRQISGIGGSIDYAETAFQSNGGVRITALASTAKKGTVSTIVPRLSSESAVTIPRGLAEFVVTEHGVADLRGKTMKERAENLIRIADPAFRQELEESVNTKGYR</sequence>
<dbReference type="EMBL" id="CAFAAL010000015">
    <property type="protein sequence ID" value="CAB4795421.1"/>
    <property type="molecule type" value="Genomic_DNA"/>
</dbReference>
<dbReference type="Pfam" id="PF13336">
    <property type="entry name" value="AcetylCoA_hyd_C"/>
    <property type="match status" value="1"/>
</dbReference>
<dbReference type="GO" id="GO:0008775">
    <property type="term" value="F:acetate CoA-transferase activity"/>
    <property type="evidence" value="ECO:0007669"/>
    <property type="project" value="InterPro"/>
</dbReference>
<dbReference type="InterPro" id="IPR046433">
    <property type="entry name" value="ActCoA_hydro"/>
</dbReference>
<dbReference type="InterPro" id="IPR038460">
    <property type="entry name" value="AcetylCoA_hyd_C_sf"/>
</dbReference>
<dbReference type="GO" id="GO:0006083">
    <property type="term" value="P:acetate metabolic process"/>
    <property type="evidence" value="ECO:0007669"/>
    <property type="project" value="InterPro"/>
</dbReference>
<dbReference type="Gene3D" id="3.40.1080.20">
    <property type="entry name" value="Acetyl-CoA hydrolase/transferase C-terminal domain"/>
    <property type="match status" value="1"/>
</dbReference>
<evidence type="ECO:0000313" key="2">
    <source>
        <dbReference type="EMBL" id="CAB4795421.1"/>
    </source>
</evidence>
<organism evidence="2">
    <name type="scientific">freshwater metagenome</name>
    <dbReference type="NCBI Taxonomy" id="449393"/>
    <lineage>
        <taxon>unclassified sequences</taxon>
        <taxon>metagenomes</taxon>
        <taxon>ecological metagenomes</taxon>
    </lineage>
</organism>
<accession>A0A6J6XDY0</accession>
<reference evidence="2" key="1">
    <citation type="submission" date="2020-05" db="EMBL/GenBank/DDBJ databases">
        <authorList>
            <person name="Chiriac C."/>
            <person name="Salcher M."/>
            <person name="Ghai R."/>
            <person name="Kavagutti S V."/>
        </authorList>
    </citation>
    <scope>NUCLEOTIDE SEQUENCE</scope>
</reference>
<dbReference type="PANTHER" id="PTHR21432:SF20">
    <property type="entry name" value="ACETYL-COA HYDROLASE"/>
    <property type="match status" value="1"/>
</dbReference>
<dbReference type="AlphaFoldDB" id="A0A6J6XDY0"/>
<dbReference type="Gene3D" id="3.40.1080.10">
    <property type="entry name" value="Glutaconate Coenzyme A-transferase"/>
    <property type="match status" value="1"/>
</dbReference>
<dbReference type="InterPro" id="IPR026888">
    <property type="entry name" value="AcetylCoA_hyd_C"/>
</dbReference>